<dbReference type="PANTHER" id="PTHR12509">
    <property type="entry name" value="SPERMATOGENESIS-ASSOCIATED 4-RELATED"/>
    <property type="match status" value="1"/>
</dbReference>
<dbReference type="FunFam" id="1.10.418.10:FF:000059">
    <property type="entry name" value="RIKEN cDNA 6430531B16 gene"/>
    <property type="match status" value="1"/>
</dbReference>
<dbReference type="RefSeq" id="XP_011500339.1">
    <property type="nucleotide sequence ID" value="XM_011502037.1"/>
</dbReference>
<organism evidence="3 4">
    <name type="scientific">Ceratosolen solmsi marchali</name>
    <dbReference type="NCBI Taxonomy" id="326594"/>
    <lineage>
        <taxon>Eukaryota</taxon>
        <taxon>Metazoa</taxon>
        <taxon>Ecdysozoa</taxon>
        <taxon>Arthropoda</taxon>
        <taxon>Hexapoda</taxon>
        <taxon>Insecta</taxon>
        <taxon>Pterygota</taxon>
        <taxon>Neoptera</taxon>
        <taxon>Endopterygota</taxon>
        <taxon>Hymenoptera</taxon>
        <taxon>Apocrita</taxon>
        <taxon>Proctotrupomorpha</taxon>
        <taxon>Chalcidoidea</taxon>
        <taxon>Agaonidae</taxon>
        <taxon>Agaoninae</taxon>
        <taxon>Ceratosolen</taxon>
    </lineage>
</organism>
<dbReference type="InterPro" id="IPR036872">
    <property type="entry name" value="CH_dom_sf"/>
</dbReference>
<dbReference type="PANTHER" id="PTHR12509:SF9">
    <property type="entry name" value="SPERM FLAGELLAR PROTEIN 1 ISOFORM X1"/>
    <property type="match status" value="1"/>
</dbReference>
<dbReference type="AlphaFoldDB" id="A0AAJ7DXS8"/>
<feature type="transmembrane region" description="Helical" evidence="1">
    <location>
        <begin position="178"/>
        <end position="196"/>
    </location>
</feature>
<dbReference type="Gene3D" id="1.10.418.10">
    <property type="entry name" value="Calponin-like domain"/>
    <property type="match status" value="1"/>
</dbReference>
<dbReference type="InterPro" id="IPR001715">
    <property type="entry name" value="CH_dom"/>
</dbReference>
<protein>
    <submittedName>
        <fullName evidence="4">Sperm flagellar protein 1-like</fullName>
    </submittedName>
</protein>
<dbReference type="InterPro" id="IPR052111">
    <property type="entry name" value="Spermatogenesis_Ciliary_MAP"/>
</dbReference>
<evidence type="ECO:0000313" key="4">
    <source>
        <dbReference type="RefSeq" id="XP_011500339.1"/>
    </source>
</evidence>
<dbReference type="KEGG" id="csol:105364163"/>
<sequence length="306" mass="35077">MTITQELYKDGHISDKSDNISVYSENPARIEDIFEWVDGLPLSKTTKNLARDFSDAVLMSEILKYYYPGLVTKHNYIPASGVFLKKENWNTLNRKVLSKIDLTLSPETIDQLAHSQVGVIDKILADFREKQMLRKKVGNSGAEVTPTDDSDAEITTVKQLPSHQKYLCTRMYHGIKNFFGTIFGILLSIICFWKWFSSKQMTLKKVTTIPSKIQPEGENSSAKERNLRKSYTQALQDLRMKSEMIKTLCYKISFLEGALKFKNIKITTLTSQLKQNTPETFSPFISKINTTSTNITKPRRRPRTQI</sequence>
<evidence type="ECO:0000313" key="3">
    <source>
        <dbReference type="Proteomes" id="UP000695007"/>
    </source>
</evidence>
<dbReference type="GO" id="GO:0051493">
    <property type="term" value="P:regulation of cytoskeleton organization"/>
    <property type="evidence" value="ECO:0007669"/>
    <property type="project" value="TreeGrafter"/>
</dbReference>
<keyword evidence="1" id="KW-1133">Transmembrane helix</keyword>
<gene>
    <name evidence="4" type="primary">LOC105364163</name>
</gene>
<accession>A0AAJ7DXS8</accession>
<dbReference type="GO" id="GO:0005930">
    <property type="term" value="C:axoneme"/>
    <property type="evidence" value="ECO:0007669"/>
    <property type="project" value="TreeGrafter"/>
</dbReference>
<evidence type="ECO:0000256" key="1">
    <source>
        <dbReference type="SAM" id="Phobius"/>
    </source>
</evidence>
<keyword evidence="1" id="KW-0812">Transmembrane</keyword>
<feature type="domain" description="Calponin-homology (CH)" evidence="2">
    <location>
        <begin position="27"/>
        <end position="131"/>
    </location>
</feature>
<dbReference type="PROSITE" id="PS50021">
    <property type="entry name" value="CH"/>
    <property type="match status" value="1"/>
</dbReference>
<dbReference type="Proteomes" id="UP000695007">
    <property type="component" value="Unplaced"/>
</dbReference>
<keyword evidence="3" id="KW-1185">Reference proteome</keyword>
<dbReference type="GO" id="GO:0008017">
    <property type="term" value="F:microtubule binding"/>
    <property type="evidence" value="ECO:0007669"/>
    <property type="project" value="TreeGrafter"/>
</dbReference>
<reference evidence="4" key="1">
    <citation type="submission" date="2025-08" db="UniProtKB">
        <authorList>
            <consortium name="RefSeq"/>
        </authorList>
    </citation>
    <scope>IDENTIFICATION</scope>
</reference>
<proteinExistence type="predicted"/>
<dbReference type="InterPro" id="IPR010441">
    <property type="entry name" value="CH_2"/>
</dbReference>
<evidence type="ECO:0000259" key="2">
    <source>
        <dbReference type="PROSITE" id="PS50021"/>
    </source>
</evidence>
<dbReference type="SUPFAM" id="SSF47576">
    <property type="entry name" value="Calponin-homology domain, CH-domain"/>
    <property type="match status" value="1"/>
</dbReference>
<name>A0AAJ7DXS8_9HYME</name>
<dbReference type="GeneID" id="105364163"/>
<keyword evidence="1" id="KW-0472">Membrane</keyword>
<dbReference type="Pfam" id="PF06294">
    <property type="entry name" value="CH_2"/>
    <property type="match status" value="1"/>
</dbReference>